<feature type="region of interest" description="Disordered" evidence="1">
    <location>
        <begin position="1"/>
        <end position="62"/>
    </location>
</feature>
<name>A0ABV5G902_9MICC</name>
<organism evidence="2 3">
    <name type="scientific">Citricoccus parietis</name>
    <dbReference type="NCBI Taxonomy" id="592307"/>
    <lineage>
        <taxon>Bacteria</taxon>
        <taxon>Bacillati</taxon>
        <taxon>Actinomycetota</taxon>
        <taxon>Actinomycetes</taxon>
        <taxon>Micrococcales</taxon>
        <taxon>Micrococcaceae</taxon>
        <taxon>Citricoccus</taxon>
    </lineage>
</organism>
<protein>
    <submittedName>
        <fullName evidence="2">Uncharacterized protein</fullName>
    </submittedName>
</protein>
<accession>A0ABV5G902</accession>
<evidence type="ECO:0000313" key="3">
    <source>
        <dbReference type="Proteomes" id="UP001589575"/>
    </source>
</evidence>
<dbReference type="Proteomes" id="UP001589575">
    <property type="component" value="Unassembled WGS sequence"/>
</dbReference>
<dbReference type="EMBL" id="JBHMFI010000023">
    <property type="protein sequence ID" value="MFB9075421.1"/>
    <property type="molecule type" value="Genomic_DNA"/>
</dbReference>
<reference evidence="2 3" key="1">
    <citation type="submission" date="2024-09" db="EMBL/GenBank/DDBJ databases">
        <authorList>
            <person name="Sun Q."/>
            <person name="Mori K."/>
        </authorList>
    </citation>
    <scope>NUCLEOTIDE SEQUENCE [LARGE SCALE GENOMIC DNA]</scope>
    <source>
        <strain evidence="2 3">CCM 7609</strain>
    </source>
</reference>
<gene>
    <name evidence="2" type="ORF">ACFFX0_31365</name>
</gene>
<sequence>MALRLRRRGLGHVPGPVVAHQSSGRCRDGTIGDGPRSGLAVPARHRVGVPPAVADHPPDPAR</sequence>
<evidence type="ECO:0000256" key="1">
    <source>
        <dbReference type="SAM" id="MobiDB-lite"/>
    </source>
</evidence>
<evidence type="ECO:0000313" key="2">
    <source>
        <dbReference type="EMBL" id="MFB9075421.1"/>
    </source>
</evidence>
<feature type="compositionally biased region" description="Basic residues" evidence="1">
    <location>
        <begin position="1"/>
        <end position="10"/>
    </location>
</feature>
<keyword evidence="3" id="KW-1185">Reference proteome</keyword>
<proteinExistence type="predicted"/>
<comment type="caution">
    <text evidence="2">The sequence shown here is derived from an EMBL/GenBank/DDBJ whole genome shotgun (WGS) entry which is preliminary data.</text>
</comment>